<organism evidence="3 4">
    <name type="scientific">Cystoisospora suis</name>
    <dbReference type="NCBI Taxonomy" id="483139"/>
    <lineage>
        <taxon>Eukaryota</taxon>
        <taxon>Sar</taxon>
        <taxon>Alveolata</taxon>
        <taxon>Apicomplexa</taxon>
        <taxon>Conoidasida</taxon>
        <taxon>Coccidia</taxon>
        <taxon>Eucoccidiorida</taxon>
        <taxon>Eimeriorina</taxon>
        <taxon>Sarcocystidae</taxon>
        <taxon>Cystoisospora</taxon>
    </lineage>
</organism>
<evidence type="ECO:0000313" key="4">
    <source>
        <dbReference type="Proteomes" id="UP000221165"/>
    </source>
</evidence>
<proteinExistence type="predicted"/>
<reference evidence="3 4" key="1">
    <citation type="journal article" date="2017" name="Int. J. Parasitol.">
        <title>The genome of the protozoan parasite Cystoisospora suis and a reverse vaccinology approach to identify vaccine candidates.</title>
        <authorList>
            <person name="Palmieri N."/>
            <person name="Shrestha A."/>
            <person name="Ruttkowski B."/>
            <person name="Beck T."/>
            <person name="Vogl C."/>
            <person name="Tomley F."/>
            <person name="Blake D.P."/>
            <person name="Joachim A."/>
        </authorList>
    </citation>
    <scope>NUCLEOTIDE SEQUENCE [LARGE SCALE GENOMIC DNA]</scope>
    <source>
        <strain evidence="3 4">Wien I</strain>
    </source>
</reference>
<evidence type="ECO:0000256" key="2">
    <source>
        <dbReference type="SAM" id="MobiDB-lite"/>
    </source>
</evidence>
<name>A0A2C6KX98_9APIC</name>
<feature type="coiled-coil region" evidence="1">
    <location>
        <begin position="11"/>
        <end position="38"/>
    </location>
</feature>
<comment type="caution">
    <text evidence="3">The sequence shown here is derived from an EMBL/GenBank/DDBJ whole genome shotgun (WGS) entry which is preliminary data.</text>
</comment>
<evidence type="ECO:0000313" key="3">
    <source>
        <dbReference type="EMBL" id="PHJ24650.1"/>
    </source>
</evidence>
<keyword evidence="1" id="KW-0175">Coiled coil</keyword>
<dbReference type="GeneID" id="94424911"/>
<evidence type="ECO:0000256" key="1">
    <source>
        <dbReference type="SAM" id="Coils"/>
    </source>
</evidence>
<protein>
    <submittedName>
        <fullName evidence="3">Uncharacterized protein</fullName>
    </submittedName>
</protein>
<dbReference type="AlphaFoldDB" id="A0A2C6KX98"/>
<dbReference type="VEuPathDB" id="ToxoDB:CSUI_001494"/>
<feature type="region of interest" description="Disordered" evidence="2">
    <location>
        <begin position="144"/>
        <end position="175"/>
    </location>
</feature>
<feature type="compositionally biased region" description="Low complexity" evidence="2">
    <location>
        <begin position="156"/>
        <end position="173"/>
    </location>
</feature>
<accession>A0A2C6KX98</accession>
<dbReference type="Proteomes" id="UP000221165">
    <property type="component" value="Unassembled WGS sequence"/>
</dbReference>
<gene>
    <name evidence="3" type="ORF">CSUI_001494</name>
</gene>
<dbReference type="RefSeq" id="XP_067926322.1">
    <property type="nucleotide sequence ID" value="XM_068061700.1"/>
</dbReference>
<feature type="compositionally biased region" description="Basic residues" evidence="2">
    <location>
        <begin position="144"/>
        <end position="155"/>
    </location>
</feature>
<dbReference type="EMBL" id="MIGC01000597">
    <property type="protein sequence ID" value="PHJ24650.1"/>
    <property type="molecule type" value="Genomic_DNA"/>
</dbReference>
<keyword evidence="4" id="KW-1185">Reference proteome</keyword>
<sequence length="661" mass="73087">MSRSPSLKNRLMLLVKAKDLQQQKRQQLEAQQQAASIQDPGIALRASRLQRRLSQPRESASAMAGLAAAGLASMALESTSVEMAGVSSSSTSPLVSLGNLSTAQISESIQMVSYQQGFLRDCLRLFCFFVLTYASAAARAKHLTRPRGSLNKRRSSAMTAARSSRSASSSSSSQGASLFLSFGGGRERGGNEEFRVENDAVFRECVDEFLQDYFSSKETEGQLLSSPSSSPMNGAKAQDWEIFDNLLILMMKLQACVYSRSELLSVVTAQWRASRQVQEGTVSTFFPSVTALKLLAEEHLLGDDRFQRHASSAWFLGSDSHLGEAASSRLNDEDDLLLHTRGANTTGRRRGEGASRRLVEAACGSYLCFALSASKLFENQKILALGLDDLLTFPDSTLRQAQLANMPEYLLLLHAYVREKVQDALYTLAEDEDEDDGEVFPAVLLSHSIEEMLQQVQWTVGGGENRCSEQSTIAAALWPAWMVLHRRQHPRVLIQAYMQLYIDRRISSSSSSSFSSSTNEFGLSEGILALILAWLFDAWLMNDESDTSSSTFLKVFNFHLTQGHLPCYDTPSDCLMHSRLSREQKRIALQASHQLKEFLISVSQCLSSVSTEFPYLKTLQQYKTLCSTLSTLQQPLSAYIAALNEGKEGLRETGDEDFSLS</sequence>